<dbReference type="GO" id="GO:0003723">
    <property type="term" value="F:RNA binding"/>
    <property type="evidence" value="ECO:0007669"/>
    <property type="project" value="InterPro"/>
</dbReference>
<dbReference type="AlphaFoldDB" id="K9E8P1"/>
<dbReference type="Proteomes" id="UP000009875">
    <property type="component" value="Unassembled WGS sequence"/>
</dbReference>
<proteinExistence type="inferred from homology"/>
<dbReference type="Gene3D" id="3.30.70.580">
    <property type="entry name" value="Pseudouridine synthase I, catalytic domain, N-terminal subdomain"/>
    <property type="match status" value="1"/>
</dbReference>
<evidence type="ECO:0000256" key="4">
    <source>
        <dbReference type="HAMAP-Rule" id="MF_00171"/>
    </source>
</evidence>
<dbReference type="PANTHER" id="PTHR11142:SF0">
    <property type="entry name" value="TRNA PSEUDOURIDINE SYNTHASE-LIKE 1"/>
    <property type="match status" value="1"/>
</dbReference>
<dbReference type="EC" id="5.4.99.12" evidence="4"/>
<dbReference type="Pfam" id="PF01416">
    <property type="entry name" value="PseudoU_synth_1"/>
    <property type="match status" value="2"/>
</dbReference>
<dbReference type="InterPro" id="IPR001406">
    <property type="entry name" value="PsdUridine_synth_TruA"/>
</dbReference>
<dbReference type="RefSeq" id="WP_003777734.1">
    <property type="nucleotide sequence ID" value="NZ_JH992958.1"/>
</dbReference>
<dbReference type="PIRSF" id="PIRSF001430">
    <property type="entry name" value="tRNA_psdUrid_synth"/>
    <property type="match status" value="1"/>
</dbReference>
<comment type="caution">
    <text evidence="9">The sequence shown here is derived from an EMBL/GenBank/DDBJ whole genome shotgun (WGS) entry which is preliminary data.</text>
</comment>
<dbReference type="GO" id="GO:0031119">
    <property type="term" value="P:tRNA pseudouridine synthesis"/>
    <property type="evidence" value="ECO:0007669"/>
    <property type="project" value="UniProtKB-UniRule"/>
</dbReference>
<evidence type="ECO:0000256" key="2">
    <source>
        <dbReference type="ARBA" id="ARBA00022694"/>
    </source>
</evidence>
<evidence type="ECO:0000313" key="10">
    <source>
        <dbReference type="Proteomes" id="UP000009875"/>
    </source>
</evidence>
<comment type="subunit">
    <text evidence="4">Homodimer.</text>
</comment>
<gene>
    <name evidence="4" type="primary">truA</name>
    <name evidence="9" type="ORF">HMPREF9698_00864</name>
</gene>
<dbReference type="CDD" id="cd02570">
    <property type="entry name" value="PseudoU_synth_EcTruA"/>
    <property type="match status" value="1"/>
</dbReference>
<dbReference type="InterPro" id="IPR020094">
    <property type="entry name" value="TruA/RsuA/RluB/E/F_N"/>
</dbReference>
<dbReference type="PANTHER" id="PTHR11142">
    <property type="entry name" value="PSEUDOURIDYLATE SYNTHASE"/>
    <property type="match status" value="1"/>
</dbReference>
<feature type="binding site" evidence="4 6">
    <location>
        <position position="112"/>
    </location>
    <ligand>
        <name>substrate</name>
    </ligand>
</feature>
<organism evidence="9 10">
    <name type="scientific">Alloiococcus otitis ATCC 51267</name>
    <dbReference type="NCBI Taxonomy" id="883081"/>
    <lineage>
        <taxon>Bacteria</taxon>
        <taxon>Bacillati</taxon>
        <taxon>Bacillota</taxon>
        <taxon>Bacilli</taxon>
        <taxon>Lactobacillales</taxon>
        <taxon>Carnobacteriaceae</taxon>
        <taxon>Alloiococcus</taxon>
    </lineage>
</organism>
<keyword evidence="3 4" id="KW-0413">Isomerase</keyword>
<feature type="active site" description="Nucleophile" evidence="4 5">
    <location>
        <position position="54"/>
    </location>
</feature>
<dbReference type="PATRIC" id="fig|883081.3.peg.861"/>
<reference evidence="9 10" key="1">
    <citation type="submission" date="2012-09" db="EMBL/GenBank/DDBJ databases">
        <title>The Genome Sequence of Alloiococcus otitis ATCC 51267.</title>
        <authorList>
            <consortium name="The Broad Institute Genome Sequencing Platform"/>
            <person name="Earl A."/>
            <person name="Ward D."/>
            <person name="Feldgarden M."/>
            <person name="Gevers D."/>
            <person name="Huys G."/>
            <person name="Walker B."/>
            <person name="Young S.K."/>
            <person name="Zeng Q."/>
            <person name="Gargeya S."/>
            <person name="Fitzgerald M."/>
            <person name="Haas B."/>
            <person name="Abouelleil A."/>
            <person name="Alvarado L."/>
            <person name="Arachchi H.M."/>
            <person name="Berlin A.M."/>
            <person name="Chapman S.B."/>
            <person name="Goldberg J."/>
            <person name="Griggs A."/>
            <person name="Gujja S."/>
            <person name="Hansen M."/>
            <person name="Howarth C."/>
            <person name="Imamovic A."/>
            <person name="Larimer J."/>
            <person name="McCowen C."/>
            <person name="Montmayeur A."/>
            <person name="Murphy C."/>
            <person name="Neiman D."/>
            <person name="Pearson M."/>
            <person name="Priest M."/>
            <person name="Roberts A."/>
            <person name="Saif S."/>
            <person name="Shea T."/>
            <person name="Sisk P."/>
            <person name="Sykes S."/>
            <person name="Wortman J."/>
            <person name="Nusbaum C."/>
            <person name="Birren B."/>
        </authorList>
    </citation>
    <scope>NUCLEOTIDE SEQUENCE [LARGE SCALE GENOMIC DNA]</scope>
    <source>
        <strain evidence="9 10">ATCC 51267</strain>
    </source>
</reference>
<evidence type="ECO:0000256" key="3">
    <source>
        <dbReference type="ARBA" id="ARBA00023235"/>
    </source>
</evidence>
<comment type="caution">
    <text evidence="4">Lacks conserved residue(s) required for the propagation of feature annotation.</text>
</comment>
<dbReference type="HOGENOM" id="CLU_014673_0_1_9"/>
<name>K9E8P1_9LACT</name>
<dbReference type="STRING" id="883081.HMPREF9698_00864"/>
<comment type="similarity">
    <text evidence="1 4 7">Belongs to the tRNA pseudouridine synthase TruA family.</text>
</comment>
<dbReference type="Gene3D" id="3.30.70.660">
    <property type="entry name" value="Pseudouridine synthase I, catalytic domain, C-terminal subdomain"/>
    <property type="match status" value="1"/>
</dbReference>
<feature type="domain" description="Pseudouridine synthase I TruA alpha/beta" evidence="8">
    <location>
        <begin position="145"/>
        <end position="246"/>
    </location>
</feature>
<dbReference type="NCBIfam" id="TIGR00071">
    <property type="entry name" value="hisT_truA"/>
    <property type="match status" value="1"/>
</dbReference>
<dbReference type="HAMAP" id="MF_00171">
    <property type="entry name" value="TruA"/>
    <property type="match status" value="1"/>
</dbReference>
<feature type="domain" description="Pseudouridine synthase I TruA alpha/beta" evidence="8">
    <location>
        <begin position="8"/>
        <end position="106"/>
    </location>
</feature>
<evidence type="ECO:0000256" key="5">
    <source>
        <dbReference type="PIRSR" id="PIRSR001430-1"/>
    </source>
</evidence>
<dbReference type="FunFam" id="3.30.70.580:FF:000001">
    <property type="entry name" value="tRNA pseudouridine synthase A"/>
    <property type="match status" value="1"/>
</dbReference>
<dbReference type="eggNOG" id="COG0101">
    <property type="taxonomic scope" value="Bacteria"/>
</dbReference>
<evidence type="ECO:0000313" key="9">
    <source>
        <dbReference type="EMBL" id="EKU93569.1"/>
    </source>
</evidence>
<dbReference type="InterPro" id="IPR020103">
    <property type="entry name" value="PsdUridine_synth_cat_dom_sf"/>
</dbReference>
<evidence type="ECO:0000256" key="1">
    <source>
        <dbReference type="ARBA" id="ARBA00009375"/>
    </source>
</evidence>
<sequence length="264" mass="29532">MTLRYKMVIAYDGTRYSGYQTQVNALTVQDEIEGALQKLAKGEFVRIHAASRTDAGVHARGQVAHFDFPFEIESEGLQRGLNTLLPGDISIRSLDRVGGNFHSRFDAKGKHYRYWLSNSPIMDPFNRLYACHHPYPLDLEAVQAALAHLVGCHDFTSFAASQTDVKDKVRTLYRADLEVLGHDWIFNFVGDGFLYNMVRIMVGTVVAAGEGRIAPDQVPDIIQAKDRSQAGKTMPSKGLCLMKLYYGSVPGSEGEKMEKYPEKH</sequence>
<accession>K9E8P1</accession>
<dbReference type="SUPFAM" id="SSF55120">
    <property type="entry name" value="Pseudouridine synthase"/>
    <property type="match status" value="1"/>
</dbReference>
<dbReference type="EMBL" id="AGXA01000018">
    <property type="protein sequence ID" value="EKU93569.1"/>
    <property type="molecule type" value="Genomic_DNA"/>
</dbReference>
<dbReference type="OrthoDB" id="9811823at2"/>
<keyword evidence="2 4" id="KW-0819">tRNA processing</keyword>
<protein>
    <recommendedName>
        <fullName evidence="4">tRNA pseudouridine synthase A</fullName>
        <ecNumber evidence="4">5.4.99.12</ecNumber>
    </recommendedName>
    <alternativeName>
        <fullName evidence="4">tRNA pseudouridine(38-40) synthase</fullName>
    </alternativeName>
    <alternativeName>
        <fullName evidence="4">tRNA pseudouridylate synthase I</fullName>
    </alternativeName>
    <alternativeName>
        <fullName evidence="4">tRNA-uridine isomerase I</fullName>
    </alternativeName>
</protein>
<dbReference type="InterPro" id="IPR020095">
    <property type="entry name" value="PsdUridine_synth_TruA_C"/>
</dbReference>
<comment type="catalytic activity">
    <reaction evidence="4 7">
        <text>uridine(38/39/40) in tRNA = pseudouridine(38/39/40) in tRNA</text>
        <dbReference type="Rhea" id="RHEA:22376"/>
        <dbReference type="Rhea" id="RHEA-COMP:10085"/>
        <dbReference type="Rhea" id="RHEA-COMP:10087"/>
        <dbReference type="ChEBI" id="CHEBI:65314"/>
        <dbReference type="ChEBI" id="CHEBI:65315"/>
        <dbReference type="EC" id="5.4.99.12"/>
    </reaction>
</comment>
<keyword evidence="10" id="KW-1185">Reference proteome</keyword>
<comment type="function">
    <text evidence="4">Formation of pseudouridine at positions 38, 39 and 40 in the anticodon stem and loop of transfer RNAs.</text>
</comment>
<dbReference type="InterPro" id="IPR020097">
    <property type="entry name" value="PsdUridine_synth_TruA_a/b_dom"/>
</dbReference>
<dbReference type="GO" id="GO:0160147">
    <property type="term" value="F:tRNA pseudouridine(38-40) synthase activity"/>
    <property type="evidence" value="ECO:0007669"/>
    <property type="project" value="UniProtKB-EC"/>
</dbReference>
<evidence type="ECO:0000256" key="6">
    <source>
        <dbReference type="PIRSR" id="PIRSR001430-2"/>
    </source>
</evidence>
<evidence type="ECO:0000256" key="7">
    <source>
        <dbReference type="RuleBase" id="RU003792"/>
    </source>
</evidence>
<evidence type="ECO:0000259" key="8">
    <source>
        <dbReference type="Pfam" id="PF01416"/>
    </source>
</evidence>